<dbReference type="EMBL" id="AP022593">
    <property type="protein sequence ID" value="BBY48981.1"/>
    <property type="molecule type" value="Genomic_DNA"/>
</dbReference>
<dbReference type="GO" id="GO:0016787">
    <property type="term" value="F:hydrolase activity"/>
    <property type="evidence" value="ECO:0007669"/>
    <property type="project" value="UniProtKB-KW"/>
</dbReference>
<evidence type="ECO:0000313" key="4">
    <source>
        <dbReference type="Proteomes" id="UP000467428"/>
    </source>
</evidence>
<dbReference type="PANTHER" id="PTHR31988">
    <property type="entry name" value="ESTERASE, PUTATIVE (DUF303)-RELATED"/>
    <property type="match status" value="1"/>
</dbReference>
<dbReference type="InterPro" id="IPR005181">
    <property type="entry name" value="SASA"/>
</dbReference>
<dbReference type="Gene3D" id="3.40.50.1110">
    <property type="entry name" value="SGNH hydrolase"/>
    <property type="match status" value="1"/>
</dbReference>
<gene>
    <name evidence="3" type="primary">axeA</name>
    <name evidence="3" type="ORF">MARA_24490</name>
</gene>
<accession>A0A7I7RXS0</accession>
<dbReference type="AlphaFoldDB" id="A0A7I7RXS0"/>
<dbReference type="Pfam" id="PF03629">
    <property type="entry name" value="SASA"/>
    <property type="match status" value="1"/>
</dbReference>
<dbReference type="RefSeq" id="WP_163918685.1">
    <property type="nucleotide sequence ID" value="NZ_AP022593.1"/>
</dbReference>
<name>A0A7I7RXS0_9MYCO</name>
<reference evidence="3 4" key="1">
    <citation type="journal article" date="2019" name="Emerg. Microbes Infect.">
        <title>Comprehensive subspecies identification of 175 nontuberculous mycobacteria species based on 7547 genomic profiles.</title>
        <authorList>
            <person name="Matsumoto Y."/>
            <person name="Kinjo T."/>
            <person name="Motooka D."/>
            <person name="Nabeya D."/>
            <person name="Jung N."/>
            <person name="Uechi K."/>
            <person name="Horii T."/>
            <person name="Iida T."/>
            <person name="Fujita J."/>
            <person name="Nakamura S."/>
        </authorList>
    </citation>
    <scope>NUCLEOTIDE SEQUENCE [LARGE SCALE GENOMIC DNA]</scope>
    <source>
        <strain evidence="3 4">JCM 18538</strain>
    </source>
</reference>
<geneLocation type="plasmid" evidence="4">
    <name>pjcm18538 dna</name>
</geneLocation>
<evidence type="ECO:0000313" key="3">
    <source>
        <dbReference type="EMBL" id="BBY48981.1"/>
    </source>
</evidence>
<feature type="domain" description="Sialate O-acetylesterase" evidence="2">
    <location>
        <begin position="48"/>
        <end position="280"/>
    </location>
</feature>
<dbReference type="PANTHER" id="PTHR31988:SF19">
    <property type="entry name" value="9-O-ACETYL-N-ACETYLNEURAMINIC ACID DEACETYLASE-RELATED"/>
    <property type="match status" value="1"/>
</dbReference>
<keyword evidence="1" id="KW-0378">Hydrolase</keyword>
<dbReference type="KEGG" id="marz:MARA_24490"/>
<dbReference type="InterPro" id="IPR036514">
    <property type="entry name" value="SGNH_hydro_sf"/>
</dbReference>
<sequence length="300" mass="32841">MNARRNPDGDGPLRQRLLIQAKCIVKRRIAKPGVPVDPPAAPYLVVPILGQSNAFGMGLPLDPDGLDRPHPSVHQWAMSGPSKGTAVLGVDPLFHEIPSRRVGFGVTFAKRLADETGRAVLLIPGARGDTSFTPKNWYTWDVDDTKTRVNLYRQGVAAIDAALARYPGSEVATVLWHQGETDVPLMAPSTYREKLDRLIGDLRSRYGTGTPVLLGQMVAEEMERSGKPYAGIDAVHQDTPNRHARTAFVPGPRGAINSDEDRHYNAAGLRELGERMWTAYRTMCADDLARYRAAAVGEGR</sequence>
<keyword evidence="4" id="KW-1185">Reference proteome</keyword>
<dbReference type="Proteomes" id="UP000467428">
    <property type="component" value="Chromosome"/>
</dbReference>
<evidence type="ECO:0000256" key="1">
    <source>
        <dbReference type="ARBA" id="ARBA00022801"/>
    </source>
</evidence>
<dbReference type="InterPro" id="IPR052940">
    <property type="entry name" value="Carb_Esterase_6"/>
</dbReference>
<protein>
    <submittedName>
        <fullName evidence="3">Acetylxylan esterase</fullName>
    </submittedName>
</protein>
<evidence type="ECO:0000259" key="2">
    <source>
        <dbReference type="Pfam" id="PF03629"/>
    </source>
</evidence>
<dbReference type="SUPFAM" id="SSF52266">
    <property type="entry name" value="SGNH hydrolase"/>
    <property type="match status" value="1"/>
</dbReference>
<organism evidence="3 4">
    <name type="scientific">Mycolicibacterium arabiense</name>
    <dbReference type="NCBI Taxonomy" id="1286181"/>
    <lineage>
        <taxon>Bacteria</taxon>
        <taxon>Bacillati</taxon>
        <taxon>Actinomycetota</taxon>
        <taxon>Actinomycetes</taxon>
        <taxon>Mycobacteriales</taxon>
        <taxon>Mycobacteriaceae</taxon>
        <taxon>Mycolicibacterium</taxon>
    </lineage>
</organism>
<proteinExistence type="predicted"/>